<comment type="caution">
    <text evidence="2">The sequence shown here is derived from an EMBL/GenBank/DDBJ whole genome shotgun (WGS) entry which is preliminary data.</text>
</comment>
<dbReference type="Pfam" id="PF13561">
    <property type="entry name" value="adh_short_C2"/>
    <property type="match status" value="1"/>
</dbReference>
<dbReference type="InterPro" id="IPR050259">
    <property type="entry name" value="SDR"/>
</dbReference>
<proteinExistence type="inferred from homology"/>
<name>A0ABQ1PM93_9MICC</name>
<organism evidence="2 3">
    <name type="scientific">Tersicoccus solisilvae</name>
    <dbReference type="NCBI Taxonomy" id="1882339"/>
    <lineage>
        <taxon>Bacteria</taxon>
        <taxon>Bacillati</taxon>
        <taxon>Actinomycetota</taxon>
        <taxon>Actinomycetes</taxon>
        <taxon>Micrococcales</taxon>
        <taxon>Micrococcaceae</taxon>
        <taxon>Tersicoccus</taxon>
    </lineage>
</organism>
<dbReference type="RefSeq" id="WP_188669071.1">
    <property type="nucleotide sequence ID" value="NZ_BMJI01000026.1"/>
</dbReference>
<comment type="similarity">
    <text evidence="1">Belongs to the short-chain dehydrogenases/reductases (SDR) family.</text>
</comment>
<dbReference type="PANTHER" id="PTHR42879">
    <property type="entry name" value="3-OXOACYL-(ACYL-CARRIER-PROTEIN) REDUCTASE"/>
    <property type="match status" value="1"/>
</dbReference>
<dbReference type="InterPro" id="IPR036291">
    <property type="entry name" value="NAD(P)-bd_dom_sf"/>
</dbReference>
<dbReference type="PANTHER" id="PTHR42879:SF2">
    <property type="entry name" value="3-OXOACYL-[ACYL-CARRIER-PROTEIN] REDUCTASE FABG"/>
    <property type="match status" value="1"/>
</dbReference>
<evidence type="ECO:0000313" key="2">
    <source>
        <dbReference type="EMBL" id="GGC99708.1"/>
    </source>
</evidence>
<dbReference type="Gene3D" id="3.40.50.720">
    <property type="entry name" value="NAD(P)-binding Rossmann-like Domain"/>
    <property type="match status" value="1"/>
</dbReference>
<reference evidence="3" key="1">
    <citation type="journal article" date="2019" name="Int. J. Syst. Evol. Microbiol.">
        <title>The Global Catalogue of Microorganisms (GCM) 10K type strain sequencing project: providing services to taxonomists for standard genome sequencing and annotation.</title>
        <authorList>
            <consortium name="The Broad Institute Genomics Platform"/>
            <consortium name="The Broad Institute Genome Sequencing Center for Infectious Disease"/>
            <person name="Wu L."/>
            <person name="Ma J."/>
        </authorList>
    </citation>
    <scope>NUCLEOTIDE SEQUENCE [LARGE SCALE GENOMIC DNA]</scope>
    <source>
        <strain evidence="3">CGMCC 1.15480</strain>
    </source>
</reference>
<gene>
    <name evidence="2" type="ORF">GCM10011512_28280</name>
</gene>
<evidence type="ECO:0000256" key="1">
    <source>
        <dbReference type="ARBA" id="ARBA00006484"/>
    </source>
</evidence>
<accession>A0ABQ1PM93</accession>
<sequence>MAAGTGPGGAFAGRRVLLVGVGGIGTAVAERLAAAGARLVGTHHGAGDTAAAVAARLPDGSWAGAVRLDVTDPADVERVAGTGGLAPTLLGGLDTLVVTTGHRHPLRLLTDTDDATVGDILDTELRGPMLLVRAVLPGMLAAGFGRIVVIGSDSGRAGTLGDAVSSAARAGLGGLARSVARETARSDVTINVVSPGPTDTPLLAGMLADDGLTGTVMAGTVRAVPKGRPARTAEVAAAVAHLASADAGFTTGQVLSVSGGLTM</sequence>
<keyword evidence="3" id="KW-1185">Reference proteome</keyword>
<evidence type="ECO:0000313" key="3">
    <source>
        <dbReference type="Proteomes" id="UP000597761"/>
    </source>
</evidence>
<dbReference type="Proteomes" id="UP000597761">
    <property type="component" value="Unassembled WGS sequence"/>
</dbReference>
<dbReference type="EMBL" id="BMJI01000026">
    <property type="protein sequence ID" value="GGC99708.1"/>
    <property type="molecule type" value="Genomic_DNA"/>
</dbReference>
<dbReference type="CDD" id="cd05233">
    <property type="entry name" value="SDR_c"/>
    <property type="match status" value="1"/>
</dbReference>
<dbReference type="SUPFAM" id="SSF51735">
    <property type="entry name" value="NAD(P)-binding Rossmann-fold domains"/>
    <property type="match status" value="1"/>
</dbReference>
<dbReference type="PRINTS" id="PR00081">
    <property type="entry name" value="GDHRDH"/>
</dbReference>
<protein>
    <submittedName>
        <fullName evidence="2">Acetoacetyl-CoA reductase</fullName>
    </submittedName>
</protein>
<dbReference type="InterPro" id="IPR002347">
    <property type="entry name" value="SDR_fam"/>
</dbReference>